<feature type="domain" description="ResB-like" evidence="8">
    <location>
        <begin position="13"/>
        <end position="287"/>
    </location>
</feature>
<dbReference type="PANTHER" id="PTHR31566">
    <property type="entry name" value="CYTOCHROME C BIOGENESIS PROTEIN CCS1, CHLOROPLASTIC"/>
    <property type="match status" value="1"/>
</dbReference>
<evidence type="ECO:0000256" key="7">
    <source>
        <dbReference type="SAM" id="Phobius"/>
    </source>
</evidence>
<evidence type="ECO:0000256" key="4">
    <source>
        <dbReference type="ARBA" id="ARBA00022989"/>
    </source>
</evidence>
<dbReference type="AlphaFoldDB" id="A0A4D6WTV7"/>
<dbReference type="GO" id="GO:0017004">
    <property type="term" value="P:cytochrome complex assembly"/>
    <property type="evidence" value="ECO:0007669"/>
    <property type="project" value="UniProtKB-UniRule"/>
</dbReference>
<comment type="subcellular location">
    <subcellularLocation>
        <location evidence="6">Cellular thylakoid membrane</location>
        <topology evidence="6">Multi-pass membrane protein</topology>
    </subcellularLocation>
    <subcellularLocation>
        <location evidence="1">Membrane</location>
        <topology evidence="1">Multi-pass membrane protein</topology>
    </subcellularLocation>
</comment>
<keyword evidence="4 6" id="KW-1133">Transmembrane helix</keyword>
<comment type="function">
    <text evidence="6">Required during biogenesis of c-type cytochromes (cytochrome c6 and cytochrome f) at the step of heme attachment.</text>
</comment>
<evidence type="ECO:0000259" key="8">
    <source>
        <dbReference type="Pfam" id="PF05140"/>
    </source>
</evidence>
<comment type="similarity">
    <text evidence="6">Belongs to the Ccs1/CcsB family.</text>
</comment>
<feature type="transmembrane region" description="Helical" evidence="7">
    <location>
        <begin position="72"/>
        <end position="91"/>
    </location>
</feature>
<geneLocation type="plastid" evidence="9"/>
<comment type="subunit">
    <text evidence="6">May interact with CcsA.</text>
</comment>
<proteinExistence type="inferred from homology"/>
<sequence>MKWNIIKQISNLNFSILLLLIIASISILGTIIEQDQSIQYYQINYPNVNSAIKCINWKIITYLGLNHIYTNWWFLCLLLLFFLSLLTCTFFRQLPSLYNARKWKFIPPNDNSSSTVKSLTTKSLTHIIYVLNSNKYYIFQKNNRLYAYKGLIGRIAPVFVHISLISTLIGSVLGLFGGFTAQQLIPIKETFHIHNSIKSGIYSQLPYNILGKIDDFFIEYNADNSIKQFYSKILLMNNQGKYLTNKVIHVNSPLQFNGVTFYQTAWDLNAIRIKIDNNFIQQKLEKTKTKNTSIWVYAFKFKNPFYLVITGLNNTILMYNHEGNLIQSIKVGEKFTIYNHNIIITEIMASTGIQIKTDPGNSIVYLGFLILIINTTFSYIPYCEIWIHTHIETDNKKMKIKGITNRGELTFEAELSNIHKTYLKIN</sequence>
<keyword evidence="2 6" id="KW-0812">Transmembrane</keyword>
<dbReference type="GO" id="GO:0042651">
    <property type="term" value="C:thylakoid membrane"/>
    <property type="evidence" value="ECO:0007669"/>
    <property type="project" value="UniProtKB-UniRule"/>
</dbReference>
<dbReference type="PANTHER" id="PTHR31566:SF0">
    <property type="entry name" value="CYTOCHROME C BIOGENESIS PROTEIN CCS1, CHLOROPLASTIC"/>
    <property type="match status" value="1"/>
</dbReference>
<dbReference type="InterPro" id="IPR007816">
    <property type="entry name" value="ResB-like_domain"/>
</dbReference>
<protein>
    <recommendedName>
        <fullName evidence="6">Cytochrome c biogenesis protein CcsB</fullName>
    </recommendedName>
</protein>
<evidence type="ECO:0000256" key="2">
    <source>
        <dbReference type="ARBA" id="ARBA00022692"/>
    </source>
</evidence>
<feature type="transmembrane region" description="Helical" evidence="7">
    <location>
        <begin position="12"/>
        <end position="32"/>
    </location>
</feature>
<keyword evidence="5 6" id="KW-0472">Membrane</keyword>
<keyword evidence="6" id="KW-0793">Thylakoid</keyword>
<reference evidence="9" key="1">
    <citation type="journal article" date="2019" name="Mol. Phylogenet. Evol.">
        <title>Morphological evolution and classification of the red algal order Ceramiales inferred using plastid phylogenomics.</title>
        <authorList>
            <person name="Diaz-Tapia P."/>
            <person name="Pasella M.M."/>
            <person name="Verbruggen H."/>
            <person name="Maggs C.A."/>
        </authorList>
    </citation>
    <scope>NUCLEOTIDE SEQUENCE</scope>
    <source>
        <strain evidence="9">VRM320</strain>
    </source>
</reference>
<dbReference type="InterPro" id="IPR023494">
    <property type="entry name" value="Cyt_c_bgen_Ccs1/CcsB/ResB"/>
</dbReference>
<evidence type="ECO:0000256" key="5">
    <source>
        <dbReference type="ARBA" id="ARBA00023136"/>
    </source>
</evidence>
<evidence type="ECO:0000256" key="1">
    <source>
        <dbReference type="ARBA" id="ARBA00004141"/>
    </source>
</evidence>
<keyword evidence="9" id="KW-0934">Plastid</keyword>
<name>A0A4D6WTV7_9FLOR</name>
<feature type="transmembrane region" description="Helical" evidence="7">
    <location>
        <begin position="158"/>
        <end position="179"/>
    </location>
</feature>
<gene>
    <name evidence="6 9" type="primary">ccs1</name>
    <name evidence="6" type="synonym">ccsB</name>
</gene>
<reference evidence="9" key="2">
    <citation type="submission" date="2019-04" db="EMBL/GenBank/DDBJ databases">
        <authorList>
            <person name="Pasella M."/>
        </authorList>
    </citation>
    <scope>NUCLEOTIDE SEQUENCE</scope>
    <source>
        <strain evidence="9">VRM320</strain>
    </source>
</reference>
<evidence type="ECO:0000256" key="3">
    <source>
        <dbReference type="ARBA" id="ARBA00022748"/>
    </source>
</evidence>
<accession>A0A4D6WTV7</accession>
<dbReference type="HAMAP" id="MF_01392">
    <property type="entry name" value="CytC_Ccs1"/>
    <property type="match status" value="1"/>
</dbReference>
<feature type="domain" description="ResB-like" evidence="8">
    <location>
        <begin position="348"/>
        <end position="415"/>
    </location>
</feature>
<organism evidence="9">
    <name type="scientific">Dicranema revolutum</name>
    <dbReference type="NCBI Taxonomy" id="239144"/>
    <lineage>
        <taxon>Eukaryota</taxon>
        <taxon>Rhodophyta</taxon>
        <taxon>Florideophyceae</taxon>
        <taxon>Rhodymeniophycidae</taxon>
        <taxon>Gigartinales</taxon>
        <taxon>Dicranemataceae</taxon>
        <taxon>Dicranema</taxon>
    </lineage>
</organism>
<keyword evidence="3 6" id="KW-0201">Cytochrome c-type biogenesis</keyword>
<evidence type="ECO:0000313" key="9">
    <source>
        <dbReference type="EMBL" id="QCI06121.1"/>
    </source>
</evidence>
<evidence type="ECO:0000256" key="6">
    <source>
        <dbReference type="HAMAP-Rule" id="MF_01392"/>
    </source>
</evidence>
<dbReference type="Pfam" id="PF05140">
    <property type="entry name" value="ResB"/>
    <property type="match status" value="2"/>
</dbReference>
<dbReference type="EMBL" id="MK814651">
    <property type="protein sequence ID" value="QCI06121.1"/>
    <property type="molecule type" value="Genomic_DNA"/>
</dbReference>